<accession>A0A318JME3</accession>
<evidence type="ECO:0000313" key="2">
    <source>
        <dbReference type="Proteomes" id="UP000247792"/>
    </source>
</evidence>
<dbReference type="InterPro" id="IPR002838">
    <property type="entry name" value="AIM24"/>
</dbReference>
<dbReference type="Gene3D" id="3.60.160.10">
    <property type="entry name" value="Mitochondrial biogenesis AIM24"/>
    <property type="match status" value="1"/>
</dbReference>
<organism evidence="1 2">
    <name type="scientific">Undibacterium pigrum</name>
    <dbReference type="NCBI Taxonomy" id="401470"/>
    <lineage>
        <taxon>Bacteria</taxon>
        <taxon>Pseudomonadati</taxon>
        <taxon>Pseudomonadota</taxon>
        <taxon>Betaproteobacteria</taxon>
        <taxon>Burkholderiales</taxon>
        <taxon>Oxalobacteraceae</taxon>
        <taxon>Undibacterium</taxon>
    </lineage>
</organism>
<dbReference type="SUPFAM" id="SSF51219">
    <property type="entry name" value="TRAP-like"/>
    <property type="match status" value="1"/>
</dbReference>
<dbReference type="AlphaFoldDB" id="A0A318JME3"/>
<dbReference type="PANTHER" id="PTHR43657">
    <property type="entry name" value="TRYPTOPHAN RNA-BINDING ATTENUATOR PROTEIN-LIKE PROTEIN"/>
    <property type="match status" value="1"/>
</dbReference>
<dbReference type="InterPro" id="IPR036983">
    <property type="entry name" value="AIM24_sf"/>
</dbReference>
<dbReference type="OrthoDB" id="9779518at2"/>
<dbReference type="InterPro" id="IPR016031">
    <property type="entry name" value="Trp_RNA-bd_attenuator-like_dom"/>
</dbReference>
<dbReference type="PANTHER" id="PTHR43657:SF1">
    <property type="entry name" value="ALTERED INHERITANCE OF MITOCHONDRIA PROTEIN 24, MITOCHONDRIAL"/>
    <property type="match status" value="1"/>
</dbReference>
<dbReference type="Pfam" id="PF01987">
    <property type="entry name" value="AIM24"/>
    <property type="match status" value="1"/>
</dbReference>
<comment type="caution">
    <text evidence="1">The sequence shown here is derived from an EMBL/GenBank/DDBJ whole genome shotgun (WGS) entry which is preliminary data.</text>
</comment>
<sequence>MKTNIKGGHAFSYVEVELEPGESIMTEPDAMSSMDASLDLTAHFNGGLLKGLLRKYLGGESLFISRFKNATSAPRRITIVQPTPGEILCRELNDEEYFLVPGAFLACEEGVKIGLGFAGFASWIAREGLFRIKVSGHGKVWFGAYGALLEKEVNGEYIVDTSHLVAYDPSLRLNLQLAGGLFSSFFGGEGLVTRISGQGKIVIQTRSISSLAGWLNPKL</sequence>
<name>A0A318JME3_9BURK</name>
<protein>
    <submittedName>
        <fullName evidence="1">Uncharacterized protein (TIGR00266 family)</fullName>
    </submittedName>
</protein>
<dbReference type="EMBL" id="QJKB01000002">
    <property type="protein sequence ID" value="PXX45131.1"/>
    <property type="molecule type" value="Genomic_DNA"/>
</dbReference>
<dbReference type="NCBIfam" id="TIGR00266">
    <property type="entry name" value="TIGR00266 family protein"/>
    <property type="match status" value="1"/>
</dbReference>
<reference evidence="1 2" key="1">
    <citation type="submission" date="2018-05" db="EMBL/GenBank/DDBJ databases">
        <title>Genomic Encyclopedia of Type Strains, Phase IV (KMG-IV): sequencing the most valuable type-strain genomes for metagenomic binning, comparative biology and taxonomic classification.</title>
        <authorList>
            <person name="Goeker M."/>
        </authorList>
    </citation>
    <scope>NUCLEOTIDE SEQUENCE [LARGE SCALE GENOMIC DNA]</scope>
    <source>
        <strain evidence="1 2">DSM 19792</strain>
    </source>
</reference>
<dbReference type="RefSeq" id="WP_110254596.1">
    <property type="nucleotide sequence ID" value="NZ_QJKB01000002.1"/>
</dbReference>
<gene>
    <name evidence="1" type="ORF">DFR42_102344</name>
</gene>
<evidence type="ECO:0000313" key="1">
    <source>
        <dbReference type="EMBL" id="PXX45131.1"/>
    </source>
</evidence>
<proteinExistence type="predicted"/>
<dbReference type="Proteomes" id="UP000247792">
    <property type="component" value="Unassembled WGS sequence"/>
</dbReference>
<keyword evidence="2" id="KW-1185">Reference proteome</keyword>